<evidence type="ECO:0000313" key="8">
    <source>
        <dbReference type="Proteomes" id="UP000094285"/>
    </source>
</evidence>
<reference evidence="8" key="1">
    <citation type="submission" date="2016-05" db="EMBL/GenBank/DDBJ databases">
        <title>Comparative genomics of biotechnologically important yeasts.</title>
        <authorList>
            <consortium name="DOE Joint Genome Institute"/>
            <person name="Riley R."/>
            <person name="Haridas S."/>
            <person name="Wolfe K.H."/>
            <person name="Lopes M.R."/>
            <person name="Hittinger C.T."/>
            <person name="Goker M."/>
            <person name="Salamov A."/>
            <person name="Wisecaver J."/>
            <person name="Long T.M."/>
            <person name="Aerts A.L."/>
            <person name="Barry K."/>
            <person name="Choi C."/>
            <person name="Clum A."/>
            <person name="Coughlan A.Y."/>
            <person name="Deshpande S."/>
            <person name="Douglass A.P."/>
            <person name="Hanson S.J."/>
            <person name="Klenk H.-P."/>
            <person name="Labutti K."/>
            <person name="Lapidus A."/>
            <person name="Lindquist E."/>
            <person name="Lipzen A."/>
            <person name="Meier-Kolthoff J.P."/>
            <person name="Ohm R.A."/>
            <person name="Otillar R.P."/>
            <person name="Pangilinan J."/>
            <person name="Peng Y."/>
            <person name="Rokas A."/>
            <person name="Rosa C.A."/>
            <person name="Scheuner C."/>
            <person name="Sibirny A.A."/>
            <person name="Slot J.C."/>
            <person name="Stielow J.B."/>
            <person name="Sun H."/>
            <person name="Kurtzman C.P."/>
            <person name="Blackwell M."/>
            <person name="Grigoriev I.V."/>
            <person name="Jeffries T.W."/>
        </authorList>
    </citation>
    <scope>NUCLEOTIDE SEQUENCE [LARGE SCALE GENOMIC DNA]</scope>
    <source>
        <strain evidence="8">NRRL Y-17324</strain>
    </source>
</reference>
<dbReference type="Proteomes" id="UP000094285">
    <property type="component" value="Unassembled WGS sequence"/>
</dbReference>
<evidence type="ECO:0000256" key="4">
    <source>
        <dbReference type="ARBA" id="ARBA00022989"/>
    </source>
</evidence>
<feature type="transmembrane region" description="Helical" evidence="6">
    <location>
        <begin position="114"/>
        <end position="140"/>
    </location>
</feature>
<feature type="transmembrane region" description="Helical" evidence="6">
    <location>
        <begin position="178"/>
        <end position="200"/>
    </location>
</feature>
<evidence type="ECO:0000313" key="7">
    <source>
        <dbReference type="EMBL" id="ODV77392.1"/>
    </source>
</evidence>
<comment type="subcellular location">
    <subcellularLocation>
        <location evidence="1">Membrane</location>
        <topology evidence="1">Multi-pass membrane protein</topology>
    </subcellularLocation>
</comment>
<feature type="transmembrane region" description="Helical" evidence="6">
    <location>
        <begin position="480"/>
        <end position="502"/>
    </location>
</feature>
<feature type="transmembrane region" description="Helical" evidence="6">
    <location>
        <begin position="448"/>
        <end position="468"/>
    </location>
</feature>
<dbReference type="STRING" id="984487.A0A1E4SDC6"/>
<feature type="transmembrane region" description="Helical" evidence="6">
    <location>
        <begin position="62"/>
        <end position="81"/>
    </location>
</feature>
<dbReference type="GO" id="GO:0022857">
    <property type="term" value="F:transmembrane transporter activity"/>
    <property type="evidence" value="ECO:0007669"/>
    <property type="project" value="InterPro"/>
</dbReference>
<dbReference type="RefSeq" id="XP_020062514.1">
    <property type="nucleotide sequence ID" value="XM_020210511.1"/>
</dbReference>
<dbReference type="GO" id="GO:0016020">
    <property type="term" value="C:membrane"/>
    <property type="evidence" value="ECO:0007669"/>
    <property type="project" value="UniProtKB-SubCell"/>
</dbReference>
<feature type="transmembrane region" description="Helical" evidence="6">
    <location>
        <begin position="152"/>
        <end position="171"/>
    </location>
</feature>
<dbReference type="AlphaFoldDB" id="A0A1E4SDC6"/>
<evidence type="ECO:0000256" key="2">
    <source>
        <dbReference type="ARBA" id="ARBA00022448"/>
    </source>
</evidence>
<evidence type="ECO:0000256" key="6">
    <source>
        <dbReference type="SAM" id="Phobius"/>
    </source>
</evidence>
<dbReference type="Pfam" id="PF13520">
    <property type="entry name" value="AA_permease_2"/>
    <property type="match status" value="1"/>
</dbReference>
<feature type="transmembrane region" description="Helical" evidence="6">
    <location>
        <begin position="259"/>
        <end position="283"/>
    </location>
</feature>
<dbReference type="EMBL" id="KV453915">
    <property type="protein sequence ID" value="ODV77392.1"/>
    <property type="molecule type" value="Genomic_DNA"/>
</dbReference>
<gene>
    <name evidence="7" type="ORF">CANTADRAFT_55912</name>
</gene>
<evidence type="ECO:0000256" key="3">
    <source>
        <dbReference type="ARBA" id="ARBA00022692"/>
    </source>
</evidence>
<feature type="transmembrane region" description="Helical" evidence="6">
    <location>
        <begin position="390"/>
        <end position="412"/>
    </location>
</feature>
<feature type="transmembrane region" description="Helical" evidence="6">
    <location>
        <begin position="312"/>
        <end position="334"/>
    </location>
</feature>
<proteinExistence type="predicted"/>
<dbReference type="InterPro" id="IPR002293">
    <property type="entry name" value="AA/rel_permease1"/>
</dbReference>
<keyword evidence="2" id="KW-0813">Transport</keyword>
<keyword evidence="4 6" id="KW-1133">Transmembrane helix</keyword>
<keyword evidence="5 6" id="KW-0472">Membrane</keyword>
<keyword evidence="8" id="KW-1185">Reference proteome</keyword>
<dbReference type="Gene3D" id="1.20.1740.10">
    <property type="entry name" value="Amino acid/polyamine transporter I"/>
    <property type="match status" value="1"/>
</dbReference>
<evidence type="ECO:0000256" key="5">
    <source>
        <dbReference type="ARBA" id="ARBA00023136"/>
    </source>
</evidence>
<sequence>MSQKLRAEVSQTQISIDSKEPALKKNFSLWATAAMQFSLICSPMAIGTFLTIVIGIGGSPVLLYGFILAVTFDLIICFSLAELASAYPHSSAQVHWTYVLAPDRYKKLLSFMNGVLSCAGWIFACFSATLIGSMLIIALAQVHNPDYAPTNWHQYLIYAGILIFGYMVNVFSVESLPYITKFLVCVINGGTLFILVSLLVKAHPKRSAAFVFKDIVNQTGWESNGVVFFLGLLPSIACICLYDGAAHMTDEMEHPQSQIPLVMVISNSASAILTLLAIIVYMFCITNVENLNTPFGGQPIVQLMYDSFNSKALTTIGTLCLIIAFVGSCFFYYCSTSRLVWAFSRSHGLPSIFGKVSGRLNSPVNALTFVLVVCLILGCLLFGSATALNAVLGTSMVCSNLSYLVPIACLLWRSKFAVSPHQRYRLDTDDQLCINTETGLPFFHLGRFGVFMNICACFWVCFIMVWLNFPIAYPVTSDNMNYACAVLGCTLIVGVGLWFGYAKKRIRAAEEKAILEGVTSNL</sequence>
<name>A0A1E4SDC6_9ASCO</name>
<keyword evidence="3 6" id="KW-0812">Transmembrane</keyword>
<dbReference type="GeneID" id="30984647"/>
<dbReference type="PANTHER" id="PTHR45649">
    <property type="entry name" value="AMINO-ACID PERMEASE BAT1"/>
    <property type="match status" value="1"/>
</dbReference>
<feature type="transmembrane region" description="Helical" evidence="6">
    <location>
        <begin position="364"/>
        <end position="384"/>
    </location>
</feature>
<accession>A0A1E4SDC6</accession>
<dbReference type="PANTHER" id="PTHR45649:SF16">
    <property type="entry name" value="7-KETO 8-AMINOPELARGONIC ACID TRANSPORTER"/>
    <property type="match status" value="1"/>
</dbReference>
<protein>
    <submittedName>
        <fullName evidence="7">Amino acid transporter</fullName>
    </submittedName>
</protein>
<feature type="transmembrane region" description="Helical" evidence="6">
    <location>
        <begin position="226"/>
        <end position="247"/>
    </location>
</feature>
<dbReference type="OrthoDB" id="3257095at2759"/>
<organism evidence="7 8">
    <name type="scientific">Suhomyces tanzawaensis NRRL Y-17324</name>
    <dbReference type="NCBI Taxonomy" id="984487"/>
    <lineage>
        <taxon>Eukaryota</taxon>
        <taxon>Fungi</taxon>
        <taxon>Dikarya</taxon>
        <taxon>Ascomycota</taxon>
        <taxon>Saccharomycotina</taxon>
        <taxon>Pichiomycetes</taxon>
        <taxon>Debaryomycetaceae</taxon>
        <taxon>Suhomyces</taxon>
    </lineage>
</organism>
<feature type="transmembrane region" description="Helical" evidence="6">
    <location>
        <begin position="29"/>
        <end position="56"/>
    </location>
</feature>
<evidence type="ECO:0000256" key="1">
    <source>
        <dbReference type="ARBA" id="ARBA00004141"/>
    </source>
</evidence>